<reference evidence="2" key="1">
    <citation type="submission" date="2016-06" db="EMBL/GenBank/DDBJ databases">
        <authorList>
            <person name="Berg J.A."/>
            <person name="Grossarth S.E."/>
            <person name="Jarvis T.M."/>
            <person name="Merrill B.D."/>
            <person name="Breakwell D.P."/>
            <person name="Hope S."/>
            <person name="Grose J.H."/>
        </authorList>
    </citation>
    <scope>NUCLEOTIDE SEQUENCE [LARGE SCALE GENOMIC DNA]</scope>
</reference>
<protein>
    <submittedName>
        <fullName evidence="1">Uncharacterized protein</fullName>
    </submittedName>
</protein>
<organism evidence="1 2">
    <name type="scientific">Erwinia phage vB_EamM_Huxley</name>
    <dbReference type="NCBI Taxonomy" id="1883373"/>
    <lineage>
        <taxon>Viruses</taxon>
        <taxon>Duplodnaviria</taxon>
        <taxon>Heunggongvirae</taxon>
        <taxon>Uroviricota</taxon>
        <taxon>Caudoviricetes</taxon>
        <taxon>Chimalliviridae</taxon>
        <taxon>Machinavirus</taxon>
        <taxon>Machinavirus machina</taxon>
    </lineage>
</organism>
<evidence type="ECO:0000313" key="2">
    <source>
        <dbReference type="Proteomes" id="UP000203302"/>
    </source>
</evidence>
<dbReference type="Proteomes" id="UP000203302">
    <property type="component" value="Segment"/>
</dbReference>
<dbReference type="EMBL" id="KX397368">
    <property type="protein sequence ID" value="ANZ49358.1"/>
    <property type="molecule type" value="Genomic_DNA"/>
</dbReference>
<accession>A0A1B2IDM8</accession>
<dbReference type="KEGG" id="vg:29069398"/>
<sequence length="214" mass="23841">MTIEELTMFNFTKVAALSSQNLNLSVEENEMIRFIEQTAKSVPVFDFYVSGETAIALTVENNTVTLVWGKEFTLELLEDFVRHTYPSMKNFLVYLKQEIPCPTGWKQTSVCFTLVNPAGHIGDYTATDLGNGFMNIQTRYGAAVIGVAGAAGTLILSDEPCSAQTWGLMYDIAGNFAKEGRPFTVQSTTPKWNESLYQNSDFEFRSQSISKTYA</sequence>
<name>A0A1B2IDM8_9CAUD</name>
<dbReference type="RefSeq" id="YP_009293244.1">
    <property type="nucleotide sequence ID" value="NC_031127.1"/>
</dbReference>
<gene>
    <name evidence="1" type="ORF">HUXLEY_276</name>
</gene>
<dbReference type="GeneID" id="29069398"/>
<evidence type="ECO:0000313" key="1">
    <source>
        <dbReference type="EMBL" id="ANZ49358.1"/>
    </source>
</evidence>
<proteinExistence type="predicted"/>